<protein>
    <submittedName>
        <fullName evidence="1">Uncharacterized protein</fullName>
    </submittedName>
</protein>
<accession>A0AAW2Z2P2</accession>
<evidence type="ECO:0000313" key="2">
    <source>
        <dbReference type="Proteomes" id="UP001431209"/>
    </source>
</evidence>
<reference evidence="1 2" key="1">
    <citation type="submission" date="2024-03" db="EMBL/GenBank/DDBJ databases">
        <title>The Acrasis kona genome and developmental transcriptomes reveal deep origins of eukaryotic multicellular pathways.</title>
        <authorList>
            <person name="Sheikh S."/>
            <person name="Fu C.-J."/>
            <person name="Brown M.W."/>
            <person name="Baldauf S.L."/>
        </authorList>
    </citation>
    <scope>NUCLEOTIDE SEQUENCE [LARGE SCALE GENOMIC DNA]</scope>
    <source>
        <strain evidence="1 2">ATCC MYA-3509</strain>
    </source>
</reference>
<organism evidence="1 2">
    <name type="scientific">Acrasis kona</name>
    <dbReference type="NCBI Taxonomy" id="1008807"/>
    <lineage>
        <taxon>Eukaryota</taxon>
        <taxon>Discoba</taxon>
        <taxon>Heterolobosea</taxon>
        <taxon>Tetramitia</taxon>
        <taxon>Eutetramitia</taxon>
        <taxon>Acrasidae</taxon>
        <taxon>Acrasis</taxon>
    </lineage>
</organism>
<evidence type="ECO:0000313" key="1">
    <source>
        <dbReference type="EMBL" id="KAL0483537.1"/>
    </source>
</evidence>
<dbReference type="EMBL" id="JAOPGA020000966">
    <property type="protein sequence ID" value="KAL0483537.1"/>
    <property type="molecule type" value="Genomic_DNA"/>
</dbReference>
<proteinExistence type="predicted"/>
<dbReference type="AlphaFoldDB" id="A0AAW2Z2P2"/>
<gene>
    <name evidence="1" type="ORF">AKO1_014497</name>
</gene>
<sequence>MNISQRVHTTDIDETLNNPIVLTTRDSQVDVVDFDRKNNLLLNNDFLNNKIVTTPPKDHDSVISEKDLAHPIIDKQIRLNKNQRIKKKRRRFTPLFLHDENFVQAANKMIKTNSHNKIVQFGSFFSDVSYSDTSIDNIVHIKSNWIAGGDVKYKHVFSNSSEALFYYKHLIHLNHKPIKMKDGHHAQKRPSLLGISYDFFVSSNELLDYIINKSHLSMWLHAIHDIVKGNEGCWAQNGVLDQAFKSVFHATDFDKYKHLESLLEKHCQASPPKSSDIKLFSHILHDVIMEDAFSTNIIIVMQHLFKFPSSICGSNSLLFGNCLPSDIYLPSLEKLGEDILLSGLVIESMKLKPDMIVLSNSKQDIPLYYMHYINDRLVKVIKGSIPVDVEVQRTPKLSQYLDVDMSGLMQHVMETSDEQVAKDIHTRNGIVRGLLLTSDFVGQVKQDKVLEKDELRKWMEDYHSKSKCAIEFSVVDTSNSETLWFEIGDVDHGDVDSCVATVKWNLELMKLAIQYKS</sequence>
<keyword evidence="2" id="KW-1185">Reference proteome</keyword>
<comment type="caution">
    <text evidence="1">The sequence shown here is derived from an EMBL/GenBank/DDBJ whole genome shotgun (WGS) entry which is preliminary data.</text>
</comment>
<name>A0AAW2Z2P2_9EUKA</name>
<dbReference type="Proteomes" id="UP001431209">
    <property type="component" value="Unassembled WGS sequence"/>
</dbReference>